<organism evidence="1">
    <name type="scientific">Flavobacterium sp. CFS9</name>
    <dbReference type="NCBI Taxonomy" id="3143118"/>
    <lineage>
        <taxon>Bacteria</taxon>
        <taxon>Pseudomonadati</taxon>
        <taxon>Bacteroidota</taxon>
        <taxon>Flavobacteriia</taxon>
        <taxon>Flavobacteriales</taxon>
        <taxon>Flavobacteriaceae</taxon>
        <taxon>Flavobacterium</taxon>
    </lineage>
</organism>
<proteinExistence type="predicted"/>
<name>A0AAT9GYW3_9FLAO</name>
<dbReference type="RefSeq" id="WP_369617828.1">
    <property type="nucleotide sequence ID" value="NZ_AP031573.1"/>
</dbReference>
<dbReference type="AlphaFoldDB" id="A0AAT9GYW3"/>
<accession>A0AAT9GYW3</accession>
<sequence>MRAITSKELLLKKLKKENVLSDGHICYLTDFHKTKCGKSLVTKLINDRILEKTSGNAKWFETEWKLRKPVGNHLGVDIFYDLIRNQFFFRVKKGTYDLDTYEICINKLNYLNNLKEKLR</sequence>
<protein>
    <submittedName>
        <fullName evidence="1">Uncharacterized protein</fullName>
    </submittedName>
</protein>
<dbReference type="EMBL" id="AP031573">
    <property type="protein sequence ID" value="BFM42702.1"/>
    <property type="molecule type" value="Genomic_DNA"/>
</dbReference>
<evidence type="ECO:0000313" key="1">
    <source>
        <dbReference type="EMBL" id="BFM42702.1"/>
    </source>
</evidence>
<gene>
    <name evidence="1" type="ORF">CFS9_13430</name>
</gene>
<reference evidence="1" key="1">
    <citation type="submission" date="2024-05" db="EMBL/GenBank/DDBJ databases">
        <title>Whole-Genome Sequence of CFS9, a Potential Fish Probiotic Isolated from the Body Surface of Silurus asotus.</title>
        <authorList>
            <person name="Kojima M."/>
            <person name="Tobioka K."/>
            <person name="Yokota K."/>
            <person name="Nakatani H."/>
            <person name="Hori K."/>
            <person name="Tamaru Y."/>
            <person name="Okazaki F."/>
        </authorList>
    </citation>
    <scope>NUCLEOTIDE SEQUENCE</scope>
    <source>
        <strain evidence="1">CFS9</strain>
    </source>
</reference>